<dbReference type="Pfam" id="PF23283">
    <property type="entry name" value="D8C_UMOD"/>
    <property type="match status" value="1"/>
</dbReference>
<evidence type="ECO:0000313" key="7">
    <source>
        <dbReference type="RefSeq" id="XP_022287221.1"/>
    </source>
</evidence>
<dbReference type="AlphaFoldDB" id="A0A8B8A6Z1"/>
<keyword evidence="6" id="KW-1185">Reference proteome</keyword>
<accession>A0A8B8A6Z1</accession>
<keyword evidence="3" id="KW-0812">Transmembrane</keyword>
<evidence type="ECO:0000256" key="3">
    <source>
        <dbReference type="SAM" id="Phobius"/>
    </source>
</evidence>
<dbReference type="GeneID" id="111099976"/>
<organism evidence="6 7">
    <name type="scientific">Crassostrea virginica</name>
    <name type="common">Eastern oyster</name>
    <dbReference type="NCBI Taxonomy" id="6565"/>
    <lineage>
        <taxon>Eukaryota</taxon>
        <taxon>Metazoa</taxon>
        <taxon>Spiralia</taxon>
        <taxon>Lophotrochozoa</taxon>
        <taxon>Mollusca</taxon>
        <taxon>Bivalvia</taxon>
        <taxon>Autobranchia</taxon>
        <taxon>Pteriomorphia</taxon>
        <taxon>Ostreida</taxon>
        <taxon>Ostreoidea</taxon>
        <taxon>Ostreidae</taxon>
        <taxon>Crassostrea</taxon>
    </lineage>
</organism>
<keyword evidence="3" id="KW-0472">Membrane</keyword>
<evidence type="ECO:0000256" key="1">
    <source>
        <dbReference type="ARBA" id="ARBA00022729"/>
    </source>
</evidence>
<dbReference type="PANTHER" id="PTHR36191:SF4">
    <property type="entry name" value="VWFD DOMAIN-CONTAINING PROTEIN"/>
    <property type="match status" value="1"/>
</dbReference>
<dbReference type="KEGG" id="cvn:111099976"/>
<evidence type="ECO:0000313" key="6">
    <source>
        <dbReference type="Proteomes" id="UP000694844"/>
    </source>
</evidence>
<feature type="transmembrane region" description="Helical" evidence="3">
    <location>
        <begin position="323"/>
        <end position="346"/>
    </location>
</feature>
<name>A0A8B8A6Z1_CRAVI</name>
<dbReference type="InterPro" id="IPR057774">
    <property type="entry name" value="D8C_UMOD/GP2/OIT3-like"/>
</dbReference>
<protein>
    <submittedName>
        <fullName evidence="7">Pancreatic secretory granule membrane major glycoprotein GP2-like</fullName>
    </submittedName>
</protein>
<keyword evidence="2" id="KW-1015">Disulfide bond</keyword>
<evidence type="ECO:0000256" key="4">
    <source>
        <dbReference type="SAM" id="SignalP"/>
    </source>
</evidence>
<keyword evidence="1 4" id="KW-0732">Signal</keyword>
<sequence length="389" mass="43120">MNAKTFIFIVLMAQTSGAVYYCSVSDPCGQANSTSFYEPYARFENCQHDNKNSFCDRYITPQWYRVDDVMLTQCPSLLSCGALYPVWLNGILPSLTDGIVNRKACKVGFESCCTRSYDIQIKHCGSFYAYCLAALDTCPERYCFGKQGTCEIPTSLASSITTTTTQQTTPSLSMTCLNDPCIESNVRSLDHQESRSLHCGYKKGDENCDNDMTSGWYKSESTMVTQCPGLLACGSIYPVWLNGTIPSTGEGIVTRQACQRGFSDCCSTSYDIKVRNCGRYTAYCLRALSTCPARYCFGTGQCNSEESKDSDKNDEKEHSHGKLSVLLGGILGVLILILIVLILINFKRHNKRRGKTGSVVNIQMTEKLEQGTSNPLYRERGLSPPPYSP</sequence>
<feature type="domain" description="UMOD/GP2/OIT3-like D8C" evidence="5">
    <location>
        <begin position="72"/>
        <end position="143"/>
    </location>
</feature>
<dbReference type="OrthoDB" id="6082142at2759"/>
<proteinExistence type="predicted"/>
<feature type="chain" id="PRO_5034011303" evidence="4">
    <location>
        <begin position="19"/>
        <end position="389"/>
    </location>
</feature>
<keyword evidence="3" id="KW-1133">Transmembrane helix</keyword>
<evidence type="ECO:0000259" key="5">
    <source>
        <dbReference type="Pfam" id="PF23283"/>
    </source>
</evidence>
<dbReference type="RefSeq" id="XP_022287221.1">
    <property type="nucleotide sequence ID" value="XM_022431513.1"/>
</dbReference>
<reference evidence="7" key="1">
    <citation type="submission" date="2025-08" db="UniProtKB">
        <authorList>
            <consortium name="RefSeq"/>
        </authorList>
    </citation>
    <scope>IDENTIFICATION</scope>
    <source>
        <tissue evidence="7">Whole sample</tissue>
    </source>
</reference>
<feature type="signal peptide" evidence="4">
    <location>
        <begin position="1"/>
        <end position="18"/>
    </location>
</feature>
<dbReference type="Proteomes" id="UP000694844">
    <property type="component" value="Chromosome 6"/>
</dbReference>
<evidence type="ECO:0000256" key="2">
    <source>
        <dbReference type="ARBA" id="ARBA00023157"/>
    </source>
</evidence>
<gene>
    <name evidence="7" type="primary">LOC111099976</name>
</gene>
<dbReference type="PANTHER" id="PTHR36191">
    <property type="entry name" value="ENDO/EXONUCLEASE/PHOSPHATASE DOMAIN-CONTAINING PROTEIN-RELATED"/>
    <property type="match status" value="1"/>
</dbReference>